<gene>
    <name evidence="1" type="ORF">KEG57_53125</name>
</gene>
<protein>
    <submittedName>
        <fullName evidence="1">Uncharacterized protein</fullName>
    </submittedName>
</protein>
<sequence>MRNLTANDLFLGIQDMLTERKADLELSVIGKLYTPQLSARLVLLEALPERQATRANSGALAETDSRHDAFGDGIWCYTEAVLVTPDVSPAARNAAQRVRDAFVPNRGRLMDSYAEEAAQAKKNRPKLDELKADLQSLPAPDGKTLYDWALGFVDAGETLDKLLSDRSSTEANAASKPATELRTTTIGLLRRFRDALRDEVATNPLLPRDLESRVFAYVDELSARRAKKKKDEAAPTG</sequence>
<organism evidence="1 2">
    <name type="scientific">Polyangium jinanense</name>
    <dbReference type="NCBI Taxonomy" id="2829994"/>
    <lineage>
        <taxon>Bacteria</taxon>
        <taxon>Pseudomonadati</taxon>
        <taxon>Myxococcota</taxon>
        <taxon>Polyangia</taxon>
        <taxon>Polyangiales</taxon>
        <taxon>Polyangiaceae</taxon>
        <taxon>Polyangium</taxon>
    </lineage>
</organism>
<evidence type="ECO:0000313" key="2">
    <source>
        <dbReference type="Proteomes" id="UP001151081"/>
    </source>
</evidence>
<dbReference type="RefSeq" id="WP_272423677.1">
    <property type="nucleotide sequence ID" value="NZ_JAGTJJ010000104.1"/>
</dbReference>
<dbReference type="EMBL" id="JAGTJJ010000104">
    <property type="protein sequence ID" value="MDC3989316.1"/>
    <property type="molecule type" value="Genomic_DNA"/>
</dbReference>
<proteinExistence type="predicted"/>
<accession>A0A9X4AYZ6</accession>
<dbReference type="AlphaFoldDB" id="A0A9X4AYZ6"/>
<name>A0A9X4AYZ6_9BACT</name>
<keyword evidence="2" id="KW-1185">Reference proteome</keyword>
<evidence type="ECO:0000313" key="1">
    <source>
        <dbReference type="EMBL" id="MDC3989316.1"/>
    </source>
</evidence>
<comment type="caution">
    <text evidence="1">The sequence shown here is derived from an EMBL/GenBank/DDBJ whole genome shotgun (WGS) entry which is preliminary data.</text>
</comment>
<dbReference type="Proteomes" id="UP001151081">
    <property type="component" value="Unassembled WGS sequence"/>
</dbReference>
<reference evidence="1 2" key="1">
    <citation type="submission" date="2021-04" db="EMBL/GenBank/DDBJ databases">
        <title>Genome analysis of Polyangium sp.</title>
        <authorList>
            <person name="Li Y."/>
            <person name="Wang J."/>
        </authorList>
    </citation>
    <scope>NUCLEOTIDE SEQUENCE [LARGE SCALE GENOMIC DNA]</scope>
    <source>
        <strain evidence="1 2">SDU14</strain>
    </source>
</reference>